<protein>
    <submittedName>
        <fullName evidence="1">Uncharacterized protein</fullName>
    </submittedName>
</protein>
<evidence type="ECO:0000313" key="2">
    <source>
        <dbReference type="Proteomes" id="UP001163321"/>
    </source>
</evidence>
<dbReference type="EMBL" id="CM047588">
    <property type="protein sequence ID" value="KAI9905384.1"/>
    <property type="molecule type" value="Genomic_DNA"/>
</dbReference>
<proteinExistence type="predicted"/>
<sequence length="336" mass="37834">MNPVARYTIPAKSFISTILIVDRAAKVRNIIVGDGHGIFYVFHHSVSPKEGNIDVIQGKYPTFSLKGVHGRSAVTSLLLDIQKSHMCLVSGAHDGYICSYQLEETSNNTGKLSVTRLGREAIKGLSMIKQLWWRQSSGTNQRQELFVFGFHASHAILHNMSAQYRVFRVDFGGWRRPHALYTQADNVTSAISSHAFDFTPPTSQRQNIEVKIHSTLLDPCRKPPLNGTVSDCFRRQQRLLHRRLAQDEGKRPRWRRAASGIVHTSSVRALTTYQRNCGEDHIVITGGGKQRLNVWFVSGEQDVLRHVCGYELREAAQDHRIITLATFAIPCVSDAY</sequence>
<gene>
    <name evidence="1" type="ORF">PsorP6_014350</name>
</gene>
<organism evidence="1 2">
    <name type="scientific">Peronosclerospora sorghi</name>
    <dbReference type="NCBI Taxonomy" id="230839"/>
    <lineage>
        <taxon>Eukaryota</taxon>
        <taxon>Sar</taxon>
        <taxon>Stramenopiles</taxon>
        <taxon>Oomycota</taxon>
        <taxon>Peronosporomycetes</taxon>
        <taxon>Peronosporales</taxon>
        <taxon>Peronosporaceae</taxon>
        <taxon>Peronosclerospora</taxon>
    </lineage>
</organism>
<keyword evidence="2" id="KW-1185">Reference proteome</keyword>
<reference evidence="1 2" key="1">
    <citation type="journal article" date="2022" name="bioRxiv">
        <title>The genome of the oomycete Peronosclerospora sorghi, a cosmopolitan pathogen of maize and sorghum, is inflated with dispersed pseudogenes.</title>
        <authorList>
            <person name="Fletcher K."/>
            <person name="Martin F."/>
            <person name="Isakeit T."/>
            <person name="Cavanaugh K."/>
            <person name="Magill C."/>
            <person name="Michelmore R."/>
        </authorList>
    </citation>
    <scope>NUCLEOTIDE SEQUENCE [LARGE SCALE GENOMIC DNA]</scope>
    <source>
        <strain evidence="1">P6</strain>
    </source>
</reference>
<comment type="caution">
    <text evidence="1">The sequence shown here is derived from an EMBL/GenBank/DDBJ whole genome shotgun (WGS) entry which is preliminary data.</text>
</comment>
<dbReference type="Proteomes" id="UP001163321">
    <property type="component" value="Chromosome 9"/>
</dbReference>
<accession>A0ACC0VFZ5</accession>
<evidence type="ECO:0000313" key="1">
    <source>
        <dbReference type="EMBL" id="KAI9905384.1"/>
    </source>
</evidence>
<name>A0ACC0VFZ5_9STRA</name>